<organism evidence="2 3">
    <name type="scientific">Setaria viridis</name>
    <name type="common">Green bristlegrass</name>
    <name type="synonym">Setaria italica subsp. viridis</name>
    <dbReference type="NCBI Taxonomy" id="4556"/>
    <lineage>
        <taxon>Eukaryota</taxon>
        <taxon>Viridiplantae</taxon>
        <taxon>Streptophyta</taxon>
        <taxon>Embryophyta</taxon>
        <taxon>Tracheophyta</taxon>
        <taxon>Spermatophyta</taxon>
        <taxon>Magnoliopsida</taxon>
        <taxon>Liliopsida</taxon>
        <taxon>Poales</taxon>
        <taxon>Poaceae</taxon>
        <taxon>PACMAD clade</taxon>
        <taxon>Panicoideae</taxon>
        <taxon>Panicodae</taxon>
        <taxon>Paniceae</taxon>
        <taxon>Cenchrinae</taxon>
        <taxon>Setaria</taxon>
    </lineage>
</organism>
<reference evidence="2" key="1">
    <citation type="submission" date="2019-03" db="EMBL/GenBank/DDBJ databases">
        <title>WGS assembly of Setaria viridis.</title>
        <authorList>
            <person name="Huang P."/>
            <person name="Jenkins J."/>
            <person name="Grimwood J."/>
            <person name="Barry K."/>
            <person name="Healey A."/>
            <person name="Mamidi S."/>
            <person name="Sreedasyam A."/>
            <person name="Shu S."/>
            <person name="Feldman M."/>
            <person name="Wu J."/>
            <person name="Yu Y."/>
            <person name="Chen C."/>
            <person name="Johnson J."/>
            <person name="Rokhsar D."/>
            <person name="Baxter I."/>
            <person name="Schmutz J."/>
            <person name="Brutnell T."/>
            <person name="Kellogg E."/>
        </authorList>
    </citation>
    <scope>NUCLEOTIDE SEQUENCE [LARGE SCALE GENOMIC DNA]</scope>
</reference>
<sequence>MWWHRVTGNIAYGSEGLSWHPLAPSNSMAYVAKVMARFPFPHTICWHRLIVHTCKLVCNGFKNSGVLIFGKLTCKWQYSMSTCVSISRFLGSEKKKTPQPVAQEQAKRTQACY</sequence>
<keyword evidence="3" id="KW-1185">Reference proteome</keyword>
<dbReference type="EMBL" id="CM016559">
    <property type="protein sequence ID" value="TKW01710.1"/>
    <property type="molecule type" value="Genomic_DNA"/>
</dbReference>
<evidence type="ECO:0000256" key="1">
    <source>
        <dbReference type="SAM" id="MobiDB-lite"/>
    </source>
</evidence>
<dbReference type="Gramene" id="TKW01710">
    <property type="protein sequence ID" value="TKW01710"/>
    <property type="gene ID" value="SEVIR_8G196733v2"/>
</dbReference>
<dbReference type="AlphaFoldDB" id="A0A4U6THB2"/>
<feature type="region of interest" description="Disordered" evidence="1">
    <location>
        <begin position="93"/>
        <end position="113"/>
    </location>
</feature>
<protein>
    <submittedName>
        <fullName evidence="2">Uncharacterized protein</fullName>
    </submittedName>
</protein>
<evidence type="ECO:0000313" key="3">
    <source>
        <dbReference type="Proteomes" id="UP000298652"/>
    </source>
</evidence>
<evidence type="ECO:0000313" key="2">
    <source>
        <dbReference type="EMBL" id="TKW01710.1"/>
    </source>
</evidence>
<gene>
    <name evidence="2" type="ORF">SEVIR_8G196733v2</name>
</gene>
<accession>A0A4U6THB2</accession>
<name>A0A4U6THB2_SETVI</name>
<proteinExistence type="predicted"/>
<dbReference type="Proteomes" id="UP000298652">
    <property type="component" value="Chromosome 8"/>
</dbReference>